<name>A0A2I1HMQ4_9GLOM</name>
<dbReference type="Proteomes" id="UP000234323">
    <property type="component" value="Unassembled WGS sequence"/>
</dbReference>
<keyword evidence="2" id="KW-1185">Reference proteome</keyword>
<dbReference type="VEuPathDB" id="FungiDB:RhiirFUN_010681"/>
<gene>
    <name evidence="1" type="ORF">RhiirA4_483559</name>
</gene>
<evidence type="ECO:0000313" key="2">
    <source>
        <dbReference type="Proteomes" id="UP000234323"/>
    </source>
</evidence>
<comment type="caution">
    <text evidence="1">The sequence shown here is derived from an EMBL/GenBank/DDBJ whole genome shotgun (WGS) entry which is preliminary data.</text>
</comment>
<protein>
    <submittedName>
        <fullName evidence="1">Uncharacterized protein</fullName>
    </submittedName>
</protein>
<sequence length="317" mass="37038">MILTPPPEKFFAIINEIPDETTTTIYELFKDFDARQFFNTNISSNNHRIVLSVLASSYYALQNNGYILPKSSLDIKIKFGGKMKKYKIIFDEKKKNEKFSREKDDYPIAKTIMYDIEEIYLLRRKPLGKDIIQANNVHGKTILNVILNCVRRLYINNEKLKNGLSMINNNYLFEDCTDPAKNSNDKSSKKPRLAFNTFGMSKEDESIHDPREEYNSEDDRRNMISRHEAQYSVPNVYGVQLEDCSFGGEFNPEQKIREIKKLLTVRQKKLYDDTVTTLKNKSDEDPYLRFHSESDIDLILGNNAIDICTNLRRIKIR</sequence>
<dbReference type="VEuPathDB" id="FungiDB:RhiirA1_537379"/>
<dbReference type="EMBL" id="LLXI01004028">
    <property type="protein sequence ID" value="PKY60165.1"/>
    <property type="molecule type" value="Genomic_DNA"/>
</dbReference>
<evidence type="ECO:0000313" key="1">
    <source>
        <dbReference type="EMBL" id="PKY60165.1"/>
    </source>
</evidence>
<accession>A0A2I1HMQ4</accession>
<dbReference type="AlphaFoldDB" id="A0A2I1HMQ4"/>
<dbReference type="VEuPathDB" id="FungiDB:RhiirFUN_014578"/>
<organism evidence="1 2">
    <name type="scientific">Rhizophagus irregularis</name>
    <dbReference type="NCBI Taxonomy" id="588596"/>
    <lineage>
        <taxon>Eukaryota</taxon>
        <taxon>Fungi</taxon>
        <taxon>Fungi incertae sedis</taxon>
        <taxon>Mucoromycota</taxon>
        <taxon>Glomeromycotina</taxon>
        <taxon>Glomeromycetes</taxon>
        <taxon>Glomerales</taxon>
        <taxon>Glomeraceae</taxon>
        <taxon>Rhizophagus</taxon>
    </lineage>
</organism>
<proteinExistence type="predicted"/>
<dbReference type="VEuPathDB" id="FungiDB:FUN_012539"/>
<reference evidence="1 2" key="1">
    <citation type="submission" date="2015-10" db="EMBL/GenBank/DDBJ databases">
        <title>Genome analyses suggest a sexual origin of heterokaryosis in a supposedly ancient asexual fungus.</title>
        <authorList>
            <person name="Ropars J."/>
            <person name="Sedzielewska K."/>
            <person name="Noel J."/>
            <person name="Charron P."/>
            <person name="Farinelli L."/>
            <person name="Marton T."/>
            <person name="Kruger M."/>
            <person name="Pelin A."/>
            <person name="Brachmann A."/>
            <person name="Corradi N."/>
        </authorList>
    </citation>
    <scope>NUCLEOTIDE SEQUENCE [LARGE SCALE GENOMIC DNA]</scope>
    <source>
        <strain evidence="1 2">A4</strain>
    </source>
</reference>